<protein>
    <submittedName>
        <fullName evidence="5">Uncharacterized protein DUF4124</fullName>
    </submittedName>
</protein>
<keyword evidence="6" id="KW-1185">Reference proteome</keyword>
<feature type="chain" id="PRO_5021003074" evidence="3">
    <location>
        <begin position="27"/>
        <end position="230"/>
    </location>
</feature>
<feature type="coiled-coil region" evidence="1">
    <location>
        <begin position="134"/>
        <end position="207"/>
    </location>
</feature>
<feature type="domain" description="DUF4124" evidence="4">
    <location>
        <begin position="18"/>
        <end position="78"/>
    </location>
</feature>
<dbReference type="InterPro" id="IPR025392">
    <property type="entry name" value="DUF4124"/>
</dbReference>
<reference evidence="5 6" key="1">
    <citation type="submission" date="2019-03" db="EMBL/GenBank/DDBJ databases">
        <title>Genomic Encyclopedia of Type Strains, Phase IV (KMG-IV): sequencing the most valuable type-strain genomes for metagenomic binning, comparative biology and taxonomic classification.</title>
        <authorList>
            <person name="Goeker M."/>
        </authorList>
    </citation>
    <scope>NUCLEOTIDE SEQUENCE [LARGE SCALE GENOMIC DNA]</scope>
    <source>
        <strain evidence="5 6">DSM 15505</strain>
    </source>
</reference>
<feature type="region of interest" description="Disordered" evidence="2">
    <location>
        <begin position="207"/>
        <end position="230"/>
    </location>
</feature>
<dbReference type="Proteomes" id="UP000295830">
    <property type="component" value="Unassembled WGS sequence"/>
</dbReference>
<feature type="compositionally biased region" description="Basic and acidic residues" evidence="2">
    <location>
        <begin position="220"/>
        <end position="230"/>
    </location>
</feature>
<gene>
    <name evidence="5" type="ORF">DES49_0593</name>
</gene>
<sequence length="230" mass="26796">MRLLKKPLGPVLLLTAGLALAPAVMAEMYRFKDDNGKTVLSNTLPREARSKGYEILDNSGRVIEKVPPPPTDEEIAERKRQKELERKRKEQKEQQEKRDKRLMRQYSSPDDAVRALHRKLRQRFSAIKLKLGNINNLDSQVADERNRAANMERSGKEVPDSLRKKMKRLRAEKTDIMAEIQKELEEVEATRKEFRGQIKRLEELTDKERSLPLTVPEEEEARKELSELKD</sequence>
<name>A0A4R7K3C9_9GAMM</name>
<organism evidence="5 6">
    <name type="scientific">Halospina denitrificans</name>
    <dbReference type="NCBI Taxonomy" id="332522"/>
    <lineage>
        <taxon>Bacteria</taxon>
        <taxon>Pseudomonadati</taxon>
        <taxon>Pseudomonadota</taxon>
        <taxon>Gammaproteobacteria</taxon>
        <taxon>Halospina</taxon>
    </lineage>
</organism>
<accession>A0A4R7K3C9</accession>
<feature type="signal peptide" evidence="3">
    <location>
        <begin position="1"/>
        <end position="26"/>
    </location>
</feature>
<feature type="compositionally biased region" description="Basic and acidic residues" evidence="2">
    <location>
        <begin position="76"/>
        <end position="99"/>
    </location>
</feature>
<evidence type="ECO:0000313" key="6">
    <source>
        <dbReference type="Proteomes" id="UP000295830"/>
    </source>
</evidence>
<keyword evidence="3" id="KW-0732">Signal</keyword>
<proteinExistence type="predicted"/>
<evidence type="ECO:0000259" key="4">
    <source>
        <dbReference type="Pfam" id="PF13511"/>
    </source>
</evidence>
<dbReference type="AlphaFoldDB" id="A0A4R7K3C9"/>
<comment type="caution">
    <text evidence="5">The sequence shown here is derived from an EMBL/GenBank/DDBJ whole genome shotgun (WGS) entry which is preliminary data.</text>
</comment>
<evidence type="ECO:0000313" key="5">
    <source>
        <dbReference type="EMBL" id="TDT44483.1"/>
    </source>
</evidence>
<evidence type="ECO:0000256" key="3">
    <source>
        <dbReference type="SAM" id="SignalP"/>
    </source>
</evidence>
<dbReference type="RefSeq" id="WP_133734860.1">
    <property type="nucleotide sequence ID" value="NZ_SOAX01000001.1"/>
</dbReference>
<keyword evidence="1" id="KW-0175">Coiled coil</keyword>
<dbReference type="Pfam" id="PF13511">
    <property type="entry name" value="DUF4124"/>
    <property type="match status" value="1"/>
</dbReference>
<feature type="region of interest" description="Disordered" evidence="2">
    <location>
        <begin position="62"/>
        <end position="110"/>
    </location>
</feature>
<evidence type="ECO:0000256" key="2">
    <source>
        <dbReference type="SAM" id="MobiDB-lite"/>
    </source>
</evidence>
<evidence type="ECO:0000256" key="1">
    <source>
        <dbReference type="SAM" id="Coils"/>
    </source>
</evidence>
<dbReference type="EMBL" id="SOAX01000001">
    <property type="protein sequence ID" value="TDT44483.1"/>
    <property type="molecule type" value="Genomic_DNA"/>
</dbReference>
<dbReference type="OrthoDB" id="6080407at2"/>